<dbReference type="Proteomes" id="UP000289794">
    <property type="component" value="Chromosome"/>
</dbReference>
<dbReference type="RefSeq" id="WP_130182895.1">
    <property type="nucleotide sequence ID" value="NZ_CP035945.1"/>
</dbReference>
<reference evidence="1 2" key="1">
    <citation type="submission" date="2019-01" db="EMBL/GenBank/DDBJ databases">
        <title>PMF-metabolizing Aryl O-demethylase.</title>
        <authorList>
            <person name="Kim M."/>
        </authorList>
    </citation>
    <scope>NUCLEOTIDE SEQUENCE [LARGE SCALE GENOMIC DNA]</scope>
    <source>
        <strain evidence="1 2">PMF1</strain>
    </source>
</reference>
<dbReference type="AlphaFoldDB" id="A0A4P6M8S1"/>
<name>A0A4P6M8S1_9FIRM</name>
<dbReference type="EMBL" id="CP035945">
    <property type="protein sequence ID" value="QBF00014.1"/>
    <property type="molecule type" value="Genomic_DNA"/>
</dbReference>
<protein>
    <submittedName>
        <fullName evidence="1">Uncharacterized protein</fullName>
    </submittedName>
</protein>
<gene>
    <name evidence="1" type="ORF">PMF13cell1_05609</name>
</gene>
<proteinExistence type="predicted"/>
<evidence type="ECO:0000313" key="2">
    <source>
        <dbReference type="Proteomes" id="UP000289794"/>
    </source>
</evidence>
<accession>A0A4P6M8S1</accession>
<evidence type="ECO:0000313" key="1">
    <source>
        <dbReference type="EMBL" id="QBF00014.1"/>
    </source>
</evidence>
<organism evidence="1 2">
    <name type="scientific">Blautia producta</name>
    <dbReference type="NCBI Taxonomy" id="33035"/>
    <lineage>
        <taxon>Bacteria</taxon>
        <taxon>Bacillati</taxon>
        <taxon>Bacillota</taxon>
        <taxon>Clostridia</taxon>
        <taxon>Lachnospirales</taxon>
        <taxon>Lachnospiraceae</taxon>
        <taxon>Blautia</taxon>
    </lineage>
</organism>
<sequence length="74" mass="9079">MSRKRLRYYWQIIVDIWYLFKQYSSPDGSNEFWAAYTAESDRLNEKYQQSEFYQDLARAVTKELLRIEKEGINK</sequence>
<dbReference type="KEGG" id="bpro:PMF13cell1_05609"/>